<accession>A0A5B7FNM0</accession>
<dbReference type="AlphaFoldDB" id="A0A5B7FNM0"/>
<organism evidence="2 3">
    <name type="scientific">Portunus trituberculatus</name>
    <name type="common">Swimming crab</name>
    <name type="synonym">Neptunus trituberculatus</name>
    <dbReference type="NCBI Taxonomy" id="210409"/>
    <lineage>
        <taxon>Eukaryota</taxon>
        <taxon>Metazoa</taxon>
        <taxon>Ecdysozoa</taxon>
        <taxon>Arthropoda</taxon>
        <taxon>Crustacea</taxon>
        <taxon>Multicrustacea</taxon>
        <taxon>Malacostraca</taxon>
        <taxon>Eumalacostraca</taxon>
        <taxon>Eucarida</taxon>
        <taxon>Decapoda</taxon>
        <taxon>Pleocyemata</taxon>
        <taxon>Brachyura</taxon>
        <taxon>Eubrachyura</taxon>
        <taxon>Portunoidea</taxon>
        <taxon>Portunidae</taxon>
        <taxon>Portuninae</taxon>
        <taxon>Portunus</taxon>
    </lineage>
</organism>
<comment type="caution">
    <text evidence="2">The sequence shown here is derived from an EMBL/GenBank/DDBJ whole genome shotgun (WGS) entry which is preliminary data.</text>
</comment>
<dbReference type="EMBL" id="VSRR010007463">
    <property type="protein sequence ID" value="MPC46947.1"/>
    <property type="molecule type" value="Genomic_DNA"/>
</dbReference>
<keyword evidence="3" id="KW-1185">Reference proteome</keyword>
<dbReference type="Proteomes" id="UP000324222">
    <property type="component" value="Unassembled WGS sequence"/>
</dbReference>
<protein>
    <submittedName>
        <fullName evidence="2">Uncharacterized protein</fullName>
    </submittedName>
</protein>
<proteinExistence type="predicted"/>
<gene>
    <name evidence="2" type="ORF">E2C01_040679</name>
</gene>
<feature type="region of interest" description="Disordered" evidence="1">
    <location>
        <begin position="166"/>
        <end position="209"/>
    </location>
</feature>
<evidence type="ECO:0000313" key="3">
    <source>
        <dbReference type="Proteomes" id="UP000324222"/>
    </source>
</evidence>
<evidence type="ECO:0000313" key="2">
    <source>
        <dbReference type="EMBL" id="MPC46947.1"/>
    </source>
</evidence>
<evidence type="ECO:0000256" key="1">
    <source>
        <dbReference type="SAM" id="MobiDB-lite"/>
    </source>
</evidence>
<name>A0A5B7FNM0_PORTR</name>
<sequence>MAGWGAGKKPTTTTAVCVPTCVLATYPPPAHRPASPCLASPGLTRRSIHLSAPRLPPSLQTPAILLSPRCKAEDTHLSQAEDRCSSGVTRIGWVNVRDDKASPGQPPADYVGARWTQQQHSIAAHTTRRGRVYCGRFRALYPTRRYPLEGQRSAASQTLTHRVTPRLLPPAGSQGQGLHHEGLHHTTTGRSTEDATPSVTTKGREKGNRRVQVKSTTRYTLPLRVPLEHWRWQR</sequence>
<reference evidence="2 3" key="1">
    <citation type="submission" date="2019-05" db="EMBL/GenBank/DDBJ databases">
        <title>Another draft genome of Portunus trituberculatus and its Hox gene families provides insights of decapod evolution.</title>
        <authorList>
            <person name="Jeong J.-H."/>
            <person name="Song I."/>
            <person name="Kim S."/>
            <person name="Choi T."/>
            <person name="Kim D."/>
            <person name="Ryu S."/>
            <person name="Kim W."/>
        </authorList>
    </citation>
    <scope>NUCLEOTIDE SEQUENCE [LARGE SCALE GENOMIC DNA]</scope>
    <source>
        <tissue evidence="2">Muscle</tissue>
    </source>
</reference>